<dbReference type="AlphaFoldDB" id="A0AA40FIP3"/>
<gene>
    <name evidence="3" type="ORF">K0M31_012872</name>
</gene>
<dbReference type="InterPro" id="IPR013320">
    <property type="entry name" value="ConA-like_dom_sf"/>
</dbReference>
<evidence type="ECO:0000256" key="1">
    <source>
        <dbReference type="PROSITE-ProRule" id="PRU00122"/>
    </source>
</evidence>
<dbReference type="Gene3D" id="2.60.120.200">
    <property type="match status" value="1"/>
</dbReference>
<dbReference type="EMBL" id="JAHYIQ010000034">
    <property type="protein sequence ID" value="KAK1119794.1"/>
    <property type="molecule type" value="Genomic_DNA"/>
</dbReference>
<dbReference type="SUPFAM" id="SSF49899">
    <property type="entry name" value="Concanavalin A-like lectins/glucanases"/>
    <property type="match status" value="1"/>
</dbReference>
<comment type="caution">
    <text evidence="3">The sequence shown here is derived from an EMBL/GenBank/DDBJ whole genome shotgun (WGS) entry which is preliminary data.</text>
</comment>
<accession>A0AA40FIP3</accession>
<comment type="caution">
    <text evidence="1">Lacks conserved residue(s) required for the propagation of feature annotation.</text>
</comment>
<dbReference type="Proteomes" id="UP001177670">
    <property type="component" value="Unassembled WGS sequence"/>
</dbReference>
<protein>
    <recommendedName>
        <fullName evidence="2">Laminin G domain-containing protein</fullName>
    </recommendedName>
</protein>
<organism evidence="3 4">
    <name type="scientific">Melipona bicolor</name>
    <dbReference type="NCBI Taxonomy" id="60889"/>
    <lineage>
        <taxon>Eukaryota</taxon>
        <taxon>Metazoa</taxon>
        <taxon>Ecdysozoa</taxon>
        <taxon>Arthropoda</taxon>
        <taxon>Hexapoda</taxon>
        <taxon>Insecta</taxon>
        <taxon>Pterygota</taxon>
        <taxon>Neoptera</taxon>
        <taxon>Endopterygota</taxon>
        <taxon>Hymenoptera</taxon>
        <taxon>Apocrita</taxon>
        <taxon>Aculeata</taxon>
        <taxon>Apoidea</taxon>
        <taxon>Anthophila</taxon>
        <taxon>Apidae</taxon>
        <taxon>Melipona</taxon>
    </lineage>
</organism>
<name>A0AA40FIP3_9HYME</name>
<feature type="domain" description="Laminin G" evidence="2">
    <location>
        <begin position="1"/>
        <end position="110"/>
    </location>
</feature>
<evidence type="ECO:0000313" key="4">
    <source>
        <dbReference type="Proteomes" id="UP001177670"/>
    </source>
</evidence>
<evidence type="ECO:0000259" key="2">
    <source>
        <dbReference type="PROSITE" id="PS50025"/>
    </source>
</evidence>
<sequence>MVKLKVDIQTEGSPQSNFDNFDEKFNDGKWHQVILTISKNSLVLNVDGTPMRTRRILNMITGPVYMIGGREGEREQPWFRWLHARMISIDGNYKLPTDWKEEEYCCKDEI</sequence>
<evidence type="ECO:0000313" key="3">
    <source>
        <dbReference type="EMBL" id="KAK1119794.1"/>
    </source>
</evidence>
<reference evidence="3" key="1">
    <citation type="submission" date="2021-10" db="EMBL/GenBank/DDBJ databases">
        <title>Melipona bicolor Genome sequencing and assembly.</title>
        <authorList>
            <person name="Araujo N.S."/>
            <person name="Arias M.C."/>
        </authorList>
    </citation>
    <scope>NUCLEOTIDE SEQUENCE</scope>
    <source>
        <strain evidence="3">USP_2M_L1-L4_2017</strain>
        <tissue evidence="3">Whole body</tissue>
    </source>
</reference>
<dbReference type="Pfam" id="PF02210">
    <property type="entry name" value="Laminin_G_2"/>
    <property type="match status" value="1"/>
</dbReference>
<proteinExistence type="predicted"/>
<dbReference type="InterPro" id="IPR001791">
    <property type="entry name" value="Laminin_G"/>
</dbReference>
<keyword evidence="4" id="KW-1185">Reference proteome</keyword>
<dbReference type="PROSITE" id="PS50025">
    <property type="entry name" value="LAM_G_DOMAIN"/>
    <property type="match status" value="1"/>
</dbReference>
<feature type="non-terminal residue" evidence="3">
    <location>
        <position position="110"/>
    </location>
</feature>